<evidence type="ECO:0000313" key="3">
    <source>
        <dbReference type="Proteomes" id="UP000516305"/>
    </source>
</evidence>
<reference evidence="2 3" key="1">
    <citation type="submission" date="2020-08" db="EMBL/GenBank/DDBJ databases">
        <title>Croceimicrobium hydrocarbonivorans gen. nov., sp. nov., a novel marine bacterium isolated from a bacterial consortium that degrades polyethylene terephthalate.</title>
        <authorList>
            <person name="Liu R."/>
        </authorList>
    </citation>
    <scope>NUCLEOTIDE SEQUENCE [LARGE SCALE GENOMIC DNA]</scope>
    <source>
        <strain evidence="2 3">A20-9</strain>
    </source>
</reference>
<proteinExistence type="predicted"/>
<keyword evidence="1" id="KW-0732">Signal</keyword>
<feature type="signal peptide" evidence="1">
    <location>
        <begin position="1"/>
        <end position="19"/>
    </location>
</feature>
<keyword evidence="3" id="KW-1185">Reference proteome</keyword>
<evidence type="ECO:0000256" key="1">
    <source>
        <dbReference type="SAM" id="SignalP"/>
    </source>
</evidence>
<dbReference type="EMBL" id="CP060139">
    <property type="protein sequence ID" value="QNR25855.1"/>
    <property type="molecule type" value="Genomic_DNA"/>
</dbReference>
<dbReference type="RefSeq" id="WP_210760380.1">
    <property type="nucleotide sequence ID" value="NZ_CP060139.1"/>
</dbReference>
<evidence type="ECO:0000313" key="2">
    <source>
        <dbReference type="EMBL" id="QNR25855.1"/>
    </source>
</evidence>
<accession>A0A7H0VJF7</accession>
<dbReference type="Proteomes" id="UP000516305">
    <property type="component" value="Chromosome"/>
</dbReference>
<feature type="chain" id="PRO_5029009327" description="Lipoprotein" evidence="1">
    <location>
        <begin position="20"/>
        <end position="123"/>
    </location>
</feature>
<dbReference type="KEGG" id="chyd:H4K34_08420"/>
<name>A0A7H0VJF7_9FLAO</name>
<dbReference type="AlphaFoldDB" id="A0A7H0VJF7"/>
<organism evidence="2 3">
    <name type="scientific">Croceimicrobium hydrocarbonivorans</name>
    <dbReference type="NCBI Taxonomy" id="2761580"/>
    <lineage>
        <taxon>Bacteria</taxon>
        <taxon>Pseudomonadati</taxon>
        <taxon>Bacteroidota</taxon>
        <taxon>Flavobacteriia</taxon>
        <taxon>Flavobacteriales</taxon>
        <taxon>Owenweeksiaceae</taxon>
        <taxon>Croceimicrobium</taxon>
    </lineage>
</organism>
<gene>
    <name evidence="2" type="ORF">H4K34_08420</name>
</gene>
<evidence type="ECO:0008006" key="4">
    <source>
        <dbReference type="Google" id="ProtNLM"/>
    </source>
</evidence>
<sequence length="123" mass="13666">MSKFYRSLLVLSLAFFVLGGCSKDDRDFALDLYVTVEDGTIAAQNALVHIYAPVDNTTVDYYLYSDEEGKVSISLKNKAVVEIVATKRPYKSCTFAELERGVKTVYLDMTISGDPDSGCRDDQ</sequence>
<dbReference type="PROSITE" id="PS51257">
    <property type="entry name" value="PROKAR_LIPOPROTEIN"/>
    <property type="match status" value="1"/>
</dbReference>
<protein>
    <recommendedName>
        <fullName evidence="4">Lipoprotein</fullName>
    </recommendedName>
</protein>